<gene>
    <name evidence="4" type="ORF">HS088_TW08G00939</name>
</gene>
<dbReference type="InParanoid" id="A0A7J7DE37"/>
<evidence type="ECO:0000313" key="4">
    <source>
        <dbReference type="EMBL" id="KAF5744336.1"/>
    </source>
</evidence>
<feature type="repeat" description="PPR" evidence="2">
    <location>
        <begin position="217"/>
        <end position="251"/>
    </location>
</feature>
<evidence type="ECO:0000313" key="5">
    <source>
        <dbReference type="Proteomes" id="UP000593562"/>
    </source>
</evidence>
<name>A0A7J7DE37_TRIWF</name>
<dbReference type="InterPro" id="IPR033443">
    <property type="entry name" value="PROP1-like_PPR_dom"/>
</dbReference>
<reference evidence="4 5" key="1">
    <citation type="journal article" date="2020" name="Nat. Commun.">
        <title>Genome of Tripterygium wilfordii and identification of cytochrome P450 involved in triptolide biosynthesis.</title>
        <authorList>
            <person name="Tu L."/>
            <person name="Su P."/>
            <person name="Zhang Z."/>
            <person name="Gao L."/>
            <person name="Wang J."/>
            <person name="Hu T."/>
            <person name="Zhou J."/>
            <person name="Zhang Y."/>
            <person name="Zhao Y."/>
            <person name="Liu Y."/>
            <person name="Song Y."/>
            <person name="Tong Y."/>
            <person name="Lu Y."/>
            <person name="Yang J."/>
            <person name="Xu C."/>
            <person name="Jia M."/>
            <person name="Peters R.J."/>
            <person name="Huang L."/>
            <person name="Gao W."/>
        </authorList>
    </citation>
    <scope>NUCLEOTIDE SEQUENCE [LARGE SCALE GENOMIC DNA]</scope>
    <source>
        <strain evidence="5">cv. XIE 37</strain>
        <tissue evidence="4">Leaf</tissue>
    </source>
</reference>
<evidence type="ECO:0000256" key="1">
    <source>
        <dbReference type="ARBA" id="ARBA00022737"/>
    </source>
</evidence>
<dbReference type="Gene3D" id="1.25.40.10">
    <property type="entry name" value="Tetratricopeptide repeat domain"/>
    <property type="match status" value="3"/>
</dbReference>
<feature type="repeat" description="PPR" evidence="2">
    <location>
        <begin position="147"/>
        <end position="181"/>
    </location>
</feature>
<comment type="caution">
    <text evidence="4">The sequence shown here is derived from an EMBL/GenBank/DDBJ whole genome shotgun (WGS) entry which is preliminary data.</text>
</comment>
<dbReference type="PANTHER" id="PTHR47493">
    <property type="entry name" value="OS08G0520200 PROTEIN"/>
    <property type="match status" value="1"/>
</dbReference>
<dbReference type="Proteomes" id="UP000593562">
    <property type="component" value="Unassembled WGS sequence"/>
</dbReference>
<dbReference type="EMBL" id="JAAARO010000008">
    <property type="protein sequence ID" value="KAF5744336.1"/>
    <property type="molecule type" value="Genomic_DNA"/>
</dbReference>
<dbReference type="OrthoDB" id="185373at2759"/>
<evidence type="ECO:0000256" key="2">
    <source>
        <dbReference type="PROSITE-ProRule" id="PRU00708"/>
    </source>
</evidence>
<feature type="repeat" description="PPR" evidence="2">
    <location>
        <begin position="182"/>
        <end position="216"/>
    </location>
</feature>
<keyword evidence="5" id="KW-1185">Reference proteome</keyword>
<dbReference type="NCBIfam" id="TIGR00756">
    <property type="entry name" value="PPR"/>
    <property type="match status" value="3"/>
</dbReference>
<accession>A0A7J7DE37</accession>
<proteinExistence type="predicted"/>
<feature type="domain" description="PROP1-like PPR" evidence="3">
    <location>
        <begin position="129"/>
        <end position="283"/>
    </location>
</feature>
<keyword evidence="1" id="KW-0677">Repeat</keyword>
<dbReference type="PROSITE" id="PS51375">
    <property type="entry name" value="PPR"/>
    <property type="match status" value="3"/>
</dbReference>
<dbReference type="AlphaFoldDB" id="A0A7J7DE37"/>
<protein>
    <submittedName>
        <fullName evidence="4">Pentatricopeptide repeat-containing protein</fullName>
    </submittedName>
</protein>
<dbReference type="InterPro" id="IPR002885">
    <property type="entry name" value="PPR_rpt"/>
</dbReference>
<dbReference type="Pfam" id="PF17177">
    <property type="entry name" value="PPR_long"/>
    <property type="match status" value="1"/>
</dbReference>
<organism evidence="4 5">
    <name type="scientific">Tripterygium wilfordii</name>
    <name type="common">Thunder God vine</name>
    <dbReference type="NCBI Taxonomy" id="458696"/>
    <lineage>
        <taxon>Eukaryota</taxon>
        <taxon>Viridiplantae</taxon>
        <taxon>Streptophyta</taxon>
        <taxon>Embryophyta</taxon>
        <taxon>Tracheophyta</taxon>
        <taxon>Spermatophyta</taxon>
        <taxon>Magnoliopsida</taxon>
        <taxon>eudicotyledons</taxon>
        <taxon>Gunneridae</taxon>
        <taxon>Pentapetalae</taxon>
        <taxon>rosids</taxon>
        <taxon>fabids</taxon>
        <taxon>Celastrales</taxon>
        <taxon>Celastraceae</taxon>
        <taxon>Tripterygium</taxon>
    </lineage>
</organism>
<dbReference type="FunCoup" id="A0A7J7DE37">
    <property type="interactions" value="56"/>
</dbReference>
<dbReference type="InterPro" id="IPR011990">
    <property type="entry name" value="TPR-like_helical_dom_sf"/>
</dbReference>
<evidence type="ECO:0000259" key="3">
    <source>
        <dbReference type="Pfam" id="PF17177"/>
    </source>
</evidence>
<sequence>MQGCPLPLPFQIHCIARAIWRNYCTNIVITSKTLYPKSLKGDPKPIFRCQCDPSTVHAPALVPESADHSTKQTTLLVEAFHEKQRLKDLLERLNMKDSSPLQILQDEGDWPKEHFWAVIRFLRHASRAKEILQVFDVWNNTEKSRINEFNYEMIIGCLGEEGLMEEAVLAFKEMKSHGLHPSLQIYHSIIHGYARNCEFDDALSYLNEMKDVNLAPETDTYEGLIEAYGKCRMYDEMGMCVKKMELDGCLPERSTYNLLMRESARGGLLTRMERIYQTMRSKRMNFQPSTLIAMLEAYVDFGIVEKMERVIRRVLNSKTYLKEHLVRKMARVYIENYMFSRLEDLGLNVSSKTGRTDLFWCLRLLSHACLLSRKGMDSIILEMEEEKIPWNVTVANIILLAYLKMKDFTRLRALLAELPTLGVKPDIVTVGILFDAKMNGFNGKGIEETWRRMGLINWSVEMNTDALVLSAFGKGYFLKKCEQAYSSLEPEAREDKRWTYRYLVDMVAKHSERPSAEES</sequence>
<dbReference type="PANTHER" id="PTHR47493:SF3">
    <property type="entry name" value="PENTACOTRIPEPTIDE-REPEAT REGION OF PRORP DOMAIN-CONTAINING PROTEIN"/>
    <property type="match status" value="1"/>
</dbReference>